<sequence length="76" mass="8305">MLRPGGEGGWVDGAEKPQPTQICDRRAHATTSRLKQATAVAIKKIEHISMISSPPPLYHPLPKNRQHPLLPGPAPR</sequence>
<comment type="caution">
    <text evidence="2">The sequence shown here is derived from an EMBL/GenBank/DDBJ whole genome shotgun (WGS) entry which is preliminary data.</text>
</comment>
<proteinExistence type="predicted"/>
<evidence type="ECO:0000256" key="1">
    <source>
        <dbReference type="SAM" id="MobiDB-lite"/>
    </source>
</evidence>
<protein>
    <submittedName>
        <fullName evidence="2">Uncharacterized protein</fullName>
    </submittedName>
</protein>
<feature type="compositionally biased region" description="Gly residues" evidence="1">
    <location>
        <begin position="1"/>
        <end position="11"/>
    </location>
</feature>
<evidence type="ECO:0000313" key="3">
    <source>
        <dbReference type="Proteomes" id="UP000762676"/>
    </source>
</evidence>
<evidence type="ECO:0000313" key="2">
    <source>
        <dbReference type="EMBL" id="GFR63483.1"/>
    </source>
</evidence>
<keyword evidence="3" id="KW-1185">Reference proteome</keyword>
<feature type="region of interest" description="Disordered" evidence="1">
    <location>
        <begin position="52"/>
        <end position="76"/>
    </location>
</feature>
<name>A0AAV4ESK7_9GAST</name>
<gene>
    <name evidence="2" type="ORF">ElyMa_001896000</name>
</gene>
<accession>A0AAV4ESK7</accession>
<dbReference type="Proteomes" id="UP000762676">
    <property type="component" value="Unassembled WGS sequence"/>
</dbReference>
<feature type="region of interest" description="Disordered" evidence="1">
    <location>
        <begin position="1"/>
        <end position="21"/>
    </location>
</feature>
<organism evidence="2 3">
    <name type="scientific">Elysia marginata</name>
    <dbReference type="NCBI Taxonomy" id="1093978"/>
    <lineage>
        <taxon>Eukaryota</taxon>
        <taxon>Metazoa</taxon>
        <taxon>Spiralia</taxon>
        <taxon>Lophotrochozoa</taxon>
        <taxon>Mollusca</taxon>
        <taxon>Gastropoda</taxon>
        <taxon>Heterobranchia</taxon>
        <taxon>Euthyneura</taxon>
        <taxon>Panpulmonata</taxon>
        <taxon>Sacoglossa</taxon>
        <taxon>Placobranchoidea</taxon>
        <taxon>Plakobranchidae</taxon>
        <taxon>Elysia</taxon>
    </lineage>
</organism>
<dbReference type="AlphaFoldDB" id="A0AAV4ESK7"/>
<dbReference type="EMBL" id="BMAT01003855">
    <property type="protein sequence ID" value="GFR63483.1"/>
    <property type="molecule type" value="Genomic_DNA"/>
</dbReference>
<reference evidence="2 3" key="1">
    <citation type="journal article" date="2021" name="Elife">
        <title>Chloroplast acquisition without the gene transfer in kleptoplastic sea slugs, Plakobranchus ocellatus.</title>
        <authorList>
            <person name="Maeda T."/>
            <person name="Takahashi S."/>
            <person name="Yoshida T."/>
            <person name="Shimamura S."/>
            <person name="Takaki Y."/>
            <person name="Nagai Y."/>
            <person name="Toyoda A."/>
            <person name="Suzuki Y."/>
            <person name="Arimoto A."/>
            <person name="Ishii H."/>
            <person name="Satoh N."/>
            <person name="Nishiyama T."/>
            <person name="Hasebe M."/>
            <person name="Maruyama T."/>
            <person name="Minagawa J."/>
            <person name="Obokata J."/>
            <person name="Shigenobu S."/>
        </authorList>
    </citation>
    <scope>NUCLEOTIDE SEQUENCE [LARGE SCALE GENOMIC DNA]</scope>
</reference>